<name>A0AA38FWC6_TAXCH</name>
<dbReference type="Proteomes" id="UP000824469">
    <property type="component" value="Unassembled WGS sequence"/>
</dbReference>
<comment type="caution">
    <text evidence="1">The sequence shown here is derived from an EMBL/GenBank/DDBJ whole genome shotgun (WGS) entry which is preliminary data.</text>
</comment>
<dbReference type="AlphaFoldDB" id="A0AA38FWC6"/>
<keyword evidence="2" id="KW-1185">Reference proteome</keyword>
<reference evidence="1 2" key="1">
    <citation type="journal article" date="2021" name="Nat. Plants">
        <title>The Taxus genome provides insights into paclitaxel biosynthesis.</title>
        <authorList>
            <person name="Xiong X."/>
            <person name="Gou J."/>
            <person name="Liao Q."/>
            <person name="Li Y."/>
            <person name="Zhou Q."/>
            <person name="Bi G."/>
            <person name="Li C."/>
            <person name="Du R."/>
            <person name="Wang X."/>
            <person name="Sun T."/>
            <person name="Guo L."/>
            <person name="Liang H."/>
            <person name="Lu P."/>
            <person name="Wu Y."/>
            <person name="Zhang Z."/>
            <person name="Ro D.K."/>
            <person name="Shang Y."/>
            <person name="Huang S."/>
            <person name="Yan J."/>
        </authorList>
    </citation>
    <scope>NUCLEOTIDE SEQUENCE [LARGE SCALE GENOMIC DNA]</scope>
    <source>
        <strain evidence="1">Ta-2019</strain>
    </source>
</reference>
<evidence type="ECO:0000313" key="2">
    <source>
        <dbReference type="Proteomes" id="UP000824469"/>
    </source>
</evidence>
<protein>
    <submittedName>
        <fullName evidence="1">Uncharacterized protein</fullName>
    </submittedName>
</protein>
<proteinExistence type="predicted"/>
<sequence length="103" mass="11848">ANNTREEHFYKLEVNVASLPKDVGSISLSVRKLESITGLLMEKLDVVNEELGSHEEDTHEYEEEKPHIISTHPPFKEEVKIEIQPYDGEVNAENINHWLAQLK</sequence>
<gene>
    <name evidence="1" type="ORF">KI387_026716</name>
</gene>
<accession>A0AA38FWC6</accession>
<evidence type="ECO:0000313" key="1">
    <source>
        <dbReference type="EMBL" id="KAH9311681.1"/>
    </source>
</evidence>
<dbReference type="EMBL" id="JAHRHJ020000006">
    <property type="protein sequence ID" value="KAH9311681.1"/>
    <property type="molecule type" value="Genomic_DNA"/>
</dbReference>
<feature type="non-terminal residue" evidence="1">
    <location>
        <position position="103"/>
    </location>
</feature>
<feature type="non-terminal residue" evidence="1">
    <location>
        <position position="1"/>
    </location>
</feature>
<organism evidence="1 2">
    <name type="scientific">Taxus chinensis</name>
    <name type="common">Chinese yew</name>
    <name type="synonym">Taxus wallichiana var. chinensis</name>
    <dbReference type="NCBI Taxonomy" id="29808"/>
    <lineage>
        <taxon>Eukaryota</taxon>
        <taxon>Viridiplantae</taxon>
        <taxon>Streptophyta</taxon>
        <taxon>Embryophyta</taxon>
        <taxon>Tracheophyta</taxon>
        <taxon>Spermatophyta</taxon>
        <taxon>Pinopsida</taxon>
        <taxon>Pinidae</taxon>
        <taxon>Conifers II</taxon>
        <taxon>Cupressales</taxon>
        <taxon>Taxaceae</taxon>
        <taxon>Taxus</taxon>
    </lineage>
</organism>